<name>A0A937FDY7_9CLOT</name>
<reference evidence="2" key="1">
    <citation type="submission" date="2021-01" db="EMBL/GenBank/DDBJ databases">
        <title>Genome public.</title>
        <authorList>
            <person name="Liu C."/>
            <person name="Sun Q."/>
        </authorList>
    </citation>
    <scope>NUCLEOTIDE SEQUENCE</scope>
    <source>
        <strain evidence="2">YIM B02565</strain>
    </source>
</reference>
<gene>
    <name evidence="2" type="ORF">JK634_10590</name>
</gene>
<dbReference type="RefSeq" id="WP_202767622.1">
    <property type="nucleotide sequence ID" value="NZ_JAESWA010000022.1"/>
</dbReference>
<dbReference type="SUPFAM" id="SSF88713">
    <property type="entry name" value="Glycoside hydrolase/deacetylase"/>
    <property type="match status" value="1"/>
</dbReference>
<dbReference type="Pfam" id="PF10096">
    <property type="entry name" value="DUF2334"/>
    <property type="match status" value="1"/>
</dbReference>
<keyword evidence="1" id="KW-0812">Transmembrane</keyword>
<accession>A0A937FDY7</accession>
<dbReference type="InterPro" id="IPR011330">
    <property type="entry name" value="Glyco_hydro/deAcase_b/a-brl"/>
</dbReference>
<comment type="caution">
    <text evidence="2">The sequence shown here is derived from an EMBL/GenBank/DDBJ whole genome shotgun (WGS) entry which is preliminary data.</text>
</comment>
<organism evidence="2 3">
    <name type="scientific">Clostridium paridis</name>
    <dbReference type="NCBI Taxonomy" id="2803863"/>
    <lineage>
        <taxon>Bacteria</taxon>
        <taxon>Bacillati</taxon>
        <taxon>Bacillota</taxon>
        <taxon>Clostridia</taxon>
        <taxon>Eubacteriales</taxon>
        <taxon>Clostridiaceae</taxon>
        <taxon>Clostridium</taxon>
    </lineage>
</organism>
<dbReference type="Proteomes" id="UP000623681">
    <property type="component" value="Unassembled WGS sequence"/>
</dbReference>
<keyword evidence="1" id="KW-1133">Transmembrane helix</keyword>
<dbReference type="Gene3D" id="3.20.20.370">
    <property type="entry name" value="Glycoside hydrolase/deacetylase"/>
    <property type="match status" value="1"/>
</dbReference>
<evidence type="ECO:0000313" key="3">
    <source>
        <dbReference type="Proteomes" id="UP000623681"/>
    </source>
</evidence>
<sequence>MPKNLRVLIFSFTSLILILLIAYTITSYFNFFRTSKTVINTNAYSNLRQMDNFKSPYNPKIKFSDRRISEIHDVSLSILDGTSITDAPMILKSQRYYIPLDFISKKLNYNVDNSKGSLSLSNNSNIISLTEDSYEKNSKKGHLRGHLINYKNTFYISISDIEKLFDLIAVFDFQNKKINLIQDEVTAPEKSSIPSSDKFALMRFEDFGCGYTNIVDRNQTKIKIMSNLLYSNGMKFHVSWMPRFIVPSSNFDNDLLTKDNITNVGFVDILDYMINKGGEIGLHGYSHQSGNTASGTGEEMSKDVNNTEAETRAVIEKGIDTASALNIPISYYESPHYRETMEQKKIISEYFQFIYEPYDYSKKDNVYKPDDIHLFVPTPLGRISDPVSDTQRIIDKFNEGNPDILKSFYYHPSIEIEYIDFDTNDNKLNIRYNPDSPLQRIVKALINARYNTLHIDELKDK</sequence>
<proteinExistence type="predicted"/>
<feature type="transmembrane region" description="Helical" evidence="1">
    <location>
        <begin position="7"/>
        <end position="29"/>
    </location>
</feature>
<dbReference type="InterPro" id="IPR018763">
    <property type="entry name" value="DUF2334"/>
</dbReference>
<keyword evidence="3" id="KW-1185">Reference proteome</keyword>
<dbReference type="EMBL" id="JAESWA010000022">
    <property type="protein sequence ID" value="MBL4932255.1"/>
    <property type="molecule type" value="Genomic_DNA"/>
</dbReference>
<dbReference type="GO" id="GO:0005975">
    <property type="term" value="P:carbohydrate metabolic process"/>
    <property type="evidence" value="ECO:0007669"/>
    <property type="project" value="InterPro"/>
</dbReference>
<evidence type="ECO:0000313" key="2">
    <source>
        <dbReference type="EMBL" id="MBL4932255.1"/>
    </source>
</evidence>
<dbReference type="AlphaFoldDB" id="A0A937FDY7"/>
<evidence type="ECO:0000256" key="1">
    <source>
        <dbReference type="SAM" id="Phobius"/>
    </source>
</evidence>
<protein>
    <submittedName>
        <fullName evidence="2">DUF2334 domain-containing protein</fullName>
    </submittedName>
</protein>
<keyword evidence="1" id="KW-0472">Membrane</keyword>